<gene>
    <name evidence="2" type="ORF">BAE44_0012587</name>
</gene>
<feature type="transmembrane region" description="Helical" evidence="1">
    <location>
        <begin position="300"/>
        <end position="327"/>
    </location>
</feature>
<feature type="transmembrane region" description="Helical" evidence="1">
    <location>
        <begin position="232"/>
        <end position="251"/>
    </location>
</feature>
<sequence>MNALYYHKLGLPVPQQFIKLLDHFPDFKWPNNSRIYIEAIVVVAISYLSLLLLNWSYISLVVFPSMAICFIVAMCTALNRQSGSKQTDDGNKVCVATSSYQGDGNGIKKTNMLEAVVIVLYWALCLMSHFHPDTFAVSQFLLFLSSILGTLTVMMTQLAQTGAGPGVAPEGLACSAASGRARCDGRTSGRERGALHPAEEFVLMLLWFSVHLDRGNGSFAITADNIKFRRDMLILVSVVAVAFLALAVTMGKPVFSWGAKVLVSCAISGLLIYYVVFMLCQWPGLDGKVTPFLEDTVKLLMFWANTLLITAAALLVSTPVIVVWIGLHGQMVAAPAEFFRSNFA</sequence>
<feature type="transmembrane region" description="Helical" evidence="1">
    <location>
        <begin position="257"/>
        <end position="279"/>
    </location>
</feature>
<evidence type="ECO:0000313" key="2">
    <source>
        <dbReference type="EMBL" id="OEL26395.1"/>
    </source>
</evidence>
<keyword evidence="3" id="KW-1185">Reference proteome</keyword>
<evidence type="ECO:0000313" key="3">
    <source>
        <dbReference type="Proteomes" id="UP000095767"/>
    </source>
</evidence>
<feature type="transmembrane region" description="Helical" evidence="1">
    <location>
        <begin position="136"/>
        <end position="155"/>
    </location>
</feature>
<comment type="caution">
    <text evidence="2">The sequence shown here is derived from an EMBL/GenBank/DDBJ whole genome shotgun (WGS) entry which is preliminary data.</text>
</comment>
<keyword evidence="1" id="KW-1133">Transmembrane helix</keyword>
<protein>
    <submittedName>
        <fullName evidence="2">Uncharacterized protein</fullName>
    </submittedName>
</protein>
<accession>A0A1E5VMP3</accession>
<feature type="transmembrane region" description="Helical" evidence="1">
    <location>
        <begin position="112"/>
        <end position="130"/>
    </location>
</feature>
<dbReference type="Proteomes" id="UP000095767">
    <property type="component" value="Unassembled WGS sequence"/>
</dbReference>
<dbReference type="OrthoDB" id="669330at2759"/>
<organism evidence="2 3">
    <name type="scientific">Dichanthelium oligosanthes</name>
    <dbReference type="NCBI Taxonomy" id="888268"/>
    <lineage>
        <taxon>Eukaryota</taxon>
        <taxon>Viridiplantae</taxon>
        <taxon>Streptophyta</taxon>
        <taxon>Embryophyta</taxon>
        <taxon>Tracheophyta</taxon>
        <taxon>Spermatophyta</taxon>
        <taxon>Magnoliopsida</taxon>
        <taxon>Liliopsida</taxon>
        <taxon>Poales</taxon>
        <taxon>Poaceae</taxon>
        <taxon>PACMAD clade</taxon>
        <taxon>Panicoideae</taxon>
        <taxon>Panicodae</taxon>
        <taxon>Paniceae</taxon>
        <taxon>Dichantheliinae</taxon>
        <taxon>Dichanthelium</taxon>
    </lineage>
</organism>
<proteinExistence type="predicted"/>
<keyword evidence="1" id="KW-0812">Transmembrane</keyword>
<dbReference type="AlphaFoldDB" id="A0A1E5VMP3"/>
<keyword evidence="1" id="KW-0472">Membrane</keyword>
<dbReference type="EMBL" id="LWDX02034726">
    <property type="protein sequence ID" value="OEL26395.1"/>
    <property type="molecule type" value="Genomic_DNA"/>
</dbReference>
<feature type="transmembrane region" description="Helical" evidence="1">
    <location>
        <begin position="35"/>
        <end position="52"/>
    </location>
</feature>
<name>A0A1E5VMP3_9POAL</name>
<feature type="transmembrane region" description="Helical" evidence="1">
    <location>
        <begin position="58"/>
        <end position="78"/>
    </location>
</feature>
<reference evidence="2 3" key="1">
    <citation type="submission" date="2016-09" db="EMBL/GenBank/DDBJ databases">
        <title>The draft genome of Dichanthelium oligosanthes: A C3 panicoid grass species.</title>
        <authorList>
            <person name="Studer A.J."/>
            <person name="Schnable J.C."/>
            <person name="Brutnell T.P."/>
        </authorList>
    </citation>
    <scope>NUCLEOTIDE SEQUENCE [LARGE SCALE GENOMIC DNA]</scope>
    <source>
        <strain evidence="3">cv. Kellogg 1175</strain>
        <tissue evidence="2">Leaf</tissue>
    </source>
</reference>
<evidence type="ECO:0000256" key="1">
    <source>
        <dbReference type="SAM" id="Phobius"/>
    </source>
</evidence>